<dbReference type="InterPro" id="IPR000542">
    <property type="entry name" value="Carn_acyl_trans"/>
</dbReference>
<dbReference type="PANTHER" id="PTHR22589">
    <property type="entry name" value="CARNITINE O-ACYLTRANSFERASE"/>
    <property type="match status" value="1"/>
</dbReference>
<dbReference type="RefSeq" id="WP_132428486.1">
    <property type="nucleotide sequence ID" value="NZ_SMFZ01000002.1"/>
</dbReference>
<accession>A0A4R1HGY3</accession>
<feature type="region of interest" description="Disordered" evidence="6">
    <location>
        <begin position="154"/>
        <end position="173"/>
    </location>
</feature>
<feature type="active site" description="Proton acceptor" evidence="4">
    <location>
        <position position="309"/>
    </location>
</feature>
<keyword evidence="9" id="KW-1185">Reference proteome</keyword>
<organism evidence="8 9">
    <name type="scientific">Pseudonocardia endophytica</name>
    <dbReference type="NCBI Taxonomy" id="401976"/>
    <lineage>
        <taxon>Bacteria</taxon>
        <taxon>Bacillati</taxon>
        <taxon>Actinomycetota</taxon>
        <taxon>Actinomycetes</taxon>
        <taxon>Pseudonocardiales</taxon>
        <taxon>Pseudonocardiaceae</taxon>
        <taxon>Pseudonocardia</taxon>
    </lineage>
</organism>
<keyword evidence="3 5" id="KW-0012">Acyltransferase</keyword>
<sequence length="593" mass="65160">MTETSTRTFGNEDALPHVPLPSVEDSAQRFLEWCAPLLDDPQRAETEAAVRELLAPDSPVWTLQADLERFAEGAHSWLDEFWPRRYLGRRDRIAVNANFFFQFHPTGADQPVRAAELTVAALGHKAQLDDESFPPLVNRGVPQSMEQSKHLFSTTRIPGDPQDSVRTPYTDDWPGPSTERHVVVFSRGRMYTLDVIGPEGVPHTVDEIAAGMRAVLASASERAPVDESVGSLTTKARADWAAVRARLDQASVDLVERALFCVCLDDVTPADEHEACRHLLAGDSGNRWFDKAVSLLVLADGSCGINIEHCELDGTTVLTLVDAMFDEPVETHAERIGTRSQGDPAVAPVEWDLDDALRAEIRSAAEEFDAYLAATATQPITFDDFGAEDAKALKCSPDAFVQMAYQLAHRRAKGLTGATYESIATRQFHHGRTEAMRVVTPEIVAFVDAMQSSDASDDAKREAFRAAAAAHGKRAKESQAGDAPEQHLWELQLIQERRGAELGATAPMALFDSPGWQIMRSDYLSTSSAPSTNIRYFGFGSTSPQCIGVAYVLLPDRLHVHLSTPESVADEMYRYADELRTAVAELRELLGSE</sequence>
<dbReference type="GO" id="GO:0016746">
    <property type="term" value="F:acyltransferase activity"/>
    <property type="evidence" value="ECO:0007669"/>
    <property type="project" value="UniProtKB-KW"/>
</dbReference>
<evidence type="ECO:0000259" key="7">
    <source>
        <dbReference type="Pfam" id="PF00755"/>
    </source>
</evidence>
<comment type="caution">
    <text evidence="8">The sequence shown here is derived from an EMBL/GenBank/DDBJ whole genome shotgun (WGS) entry which is preliminary data.</text>
</comment>
<name>A0A4R1HGY3_PSEEN</name>
<dbReference type="Pfam" id="PF00755">
    <property type="entry name" value="Carn_acyltransf"/>
    <property type="match status" value="1"/>
</dbReference>
<dbReference type="InterPro" id="IPR042231">
    <property type="entry name" value="Cho/carn_acyl_trans_2"/>
</dbReference>
<dbReference type="Gene3D" id="3.30.559.70">
    <property type="entry name" value="Choline/Carnitine o-acyltransferase, domain 2"/>
    <property type="match status" value="1"/>
</dbReference>
<gene>
    <name evidence="8" type="ORF">EV378_3981</name>
</gene>
<evidence type="ECO:0000256" key="4">
    <source>
        <dbReference type="PIRSR" id="PIRSR600542-1"/>
    </source>
</evidence>
<comment type="similarity">
    <text evidence="1 5">Belongs to the carnitine/choline acetyltransferase family.</text>
</comment>
<proteinExistence type="inferred from homology"/>
<evidence type="ECO:0000256" key="6">
    <source>
        <dbReference type="SAM" id="MobiDB-lite"/>
    </source>
</evidence>
<dbReference type="PROSITE" id="PS00440">
    <property type="entry name" value="ACYLTRANSF_C_2"/>
    <property type="match status" value="1"/>
</dbReference>
<evidence type="ECO:0000256" key="2">
    <source>
        <dbReference type="ARBA" id="ARBA00022679"/>
    </source>
</evidence>
<dbReference type="EMBL" id="SMFZ01000002">
    <property type="protein sequence ID" value="TCK20033.1"/>
    <property type="molecule type" value="Genomic_DNA"/>
</dbReference>
<feature type="region of interest" description="Disordered" evidence="6">
    <location>
        <begin position="461"/>
        <end position="484"/>
    </location>
</feature>
<reference evidence="8 9" key="1">
    <citation type="submission" date="2019-03" db="EMBL/GenBank/DDBJ databases">
        <title>Sequencing the genomes of 1000 actinobacteria strains.</title>
        <authorList>
            <person name="Klenk H.-P."/>
        </authorList>
    </citation>
    <scope>NUCLEOTIDE SEQUENCE [LARGE SCALE GENOMIC DNA]</scope>
    <source>
        <strain evidence="8 9">DSM 44969</strain>
    </source>
</reference>
<dbReference type="InterPro" id="IPR023213">
    <property type="entry name" value="CAT-like_dom_sf"/>
</dbReference>
<keyword evidence="2 5" id="KW-0808">Transferase</keyword>
<dbReference type="OrthoDB" id="1456at2"/>
<dbReference type="SUPFAM" id="SSF52777">
    <property type="entry name" value="CoA-dependent acyltransferases"/>
    <property type="match status" value="2"/>
</dbReference>
<evidence type="ECO:0000256" key="5">
    <source>
        <dbReference type="RuleBase" id="RU003801"/>
    </source>
</evidence>
<evidence type="ECO:0000313" key="9">
    <source>
        <dbReference type="Proteomes" id="UP000295560"/>
    </source>
</evidence>
<dbReference type="Proteomes" id="UP000295560">
    <property type="component" value="Unassembled WGS sequence"/>
</dbReference>
<evidence type="ECO:0000256" key="3">
    <source>
        <dbReference type="ARBA" id="ARBA00023315"/>
    </source>
</evidence>
<feature type="domain" description="Choline/carnitine acyltransferase" evidence="7">
    <location>
        <begin position="18"/>
        <end position="580"/>
    </location>
</feature>
<dbReference type="AlphaFoldDB" id="A0A4R1HGY3"/>
<evidence type="ECO:0000313" key="8">
    <source>
        <dbReference type="EMBL" id="TCK20033.1"/>
    </source>
</evidence>
<dbReference type="Gene3D" id="3.30.559.10">
    <property type="entry name" value="Chloramphenicol acetyltransferase-like domain"/>
    <property type="match status" value="1"/>
</dbReference>
<feature type="compositionally biased region" description="Basic and acidic residues" evidence="6">
    <location>
        <begin position="475"/>
        <end position="484"/>
    </location>
</feature>
<evidence type="ECO:0000256" key="1">
    <source>
        <dbReference type="ARBA" id="ARBA00005232"/>
    </source>
</evidence>
<dbReference type="InterPro" id="IPR039551">
    <property type="entry name" value="Cho/carn_acyl_trans"/>
</dbReference>
<feature type="region of interest" description="Disordered" evidence="6">
    <location>
        <begin position="1"/>
        <end position="20"/>
    </location>
</feature>
<protein>
    <submittedName>
        <fullName evidence="8">Carnitine O-acetyltransferase</fullName>
    </submittedName>
</protein>